<evidence type="ECO:0000313" key="2">
    <source>
        <dbReference type="EMBL" id="CAD8057729.1"/>
    </source>
</evidence>
<name>A0A8S1KQP5_9CILI</name>
<organism evidence="2 3">
    <name type="scientific">Paramecium sonneborni</name>
    <dbReference type="NCBI Taxonomy" id="65129"/>
    <lineage>
        <taxon>Eukaryota</taxon>
        <taxon>Sar</taxon>
        <taxon>Alveolata</taxon>
        <taxon>Ciliophora</taxon>
        <taxon>Intramacronucleata</taxon>
        <taxon>Oligohymenophorea</taxon>
        <taxon>Peniculida</taxon>
        <taxon>Parameciidae</taxon>
        <taxon>Paramecium</taxon>
    </lineage>
</organism>
<dbReference type="AlphaFoldDB" id="A0A8S1KQP5"/>
<accession>A0A8S1KQP5</accession>
<comment type="caution">
    <text evidence="2">The sequence shown here is derived from an EMBL/GenBank/DDBJ whole genome shotgun (WGS) entry which is preliminary data.</text>
</comment>
<sequence>MISIQFIFIINNLIFQLSMLFRNSQSRKSIDYYEQHLKQSKAKQKSCGSIKQRRSISKDCECQNIDHLTKNQTQKVSELLKLKDILKYKQNNQVDKENKQFTKNQSSTIKTECQTNYSGFTNSNCRNQIADNNFTLSQQILGHLDQIHQIVQKNERFLTHRSQQDIKDDSFLLQKTKFFKEQNQIQLQQQPKVLLDDSKNHNYNYIIQQQQIQISNLNSKLLNREQKYIRKQSMYEQDIQQLKNQIMQLQNGLEQMKEQVSNQQYKTQFNNKNNNSDQSNK</sequence>
<gene>
    <name evidence="2" type="ORF">PSON_ATCC_30995.1.T0110363</name>
</gene>
<evidence type="ECO:0000256" key="1">
    <source>
        <dbReference type="SAM" id="Coils"/>
    </source>
</evidence>
<dbReference type="Proteomes" id="UP000692954">
    <property type="component" value="Unassembled WGS sequence"/>
</dbReference>
<feature type="coiled-coil region" evidence="1">
    <location>
        <begin position="207"/>
        <end position="266"/>
    </location>
</feature>
<keyword evidence="3" id="KW-1185">Reference proteome</keyword>
<dbReference type="EMBL" id="CAJJDN010000011">
    <property type="protein sequence ID" value="CAD8057729.1"/>
    <property type="molecule type" value="Genomic_DNA"/>
</dbReference>
<proteinExistence type="predicted"/>
<keyword evidence="1" id="KW-0175">Coiled coil</keyword>
<reference evidence="2" key="1">
    <citation type="submission" date="2021-01" db="EMBL/GenBank/DDBJ databases">
        <authorList>
            <consortium name="Genoscope - CEA"/>
            <person name="William W."/>
        </authorList>
    </citation>
    <scope>NUCLEOTIDE SEQUENCE</scope>
</reference>
<protein>
    <submittedName>
        <fullName evidence="2">Uncharacterized protein</fullName>
    </submittedName>
</protein>
<evidence type="ECO:0000313" key="3">
    <source>
        <dbReference type="Proteomes" id="UP000692954"/>
    </source>
</evidence>